<dbReference type="InterPro" id="IPR006371">
    <property type="entry name" value="Polyprenyltransferase_UbiA-li"/>
</dbReference>
<dbReference type="Gene3D" id="1.10.357.140">
    <property type="entry name" value="UbiA prenyltransferase"/>
    <property type="match status" value="1"/>
</dbReference>
<comment type="cofactor">
    <cofactor evidence="1">
        <name>Mg(2+)</name>
        <dbReference type="ChEBI" id="CHEBI:18420"/>
    </cofactor>
</comment>
<reference evidence="9" key="1">
    <citation type="submission" date="2019-10" db="EMBL/GenBank/DDBJ databases">
        <title>Metagenomic sequencing of thiosulfate-disproportionating enrichment culture.</title>
        <authorList>
            <person name="Umezawa K."/>
            <person name="Kojima H."/>
            <person name="Fukui M."/>
        </authorList>
    </citation>
    <scope>NUCLEOTIDE SEQUENCE</scope>
    <source>
        <strain evidence="9">45J</strain>
    </source>
</reference>
<evidence type="ECO:0000256" key="5">
    <source>
        <dbReference type="ARBA" id="ARBA00022692"/>
    </source>
</evidence>
<feature type="transmembrane region" description="Helical" evidence="8">
    <location>
        <begin position="164"/>
        <end position="186"/>
    </location>
</feature>
<dbReference type="GO" id="GO:0006744">
    <property type="term" value="P:ubiquinone biosynthetic process"/>
    <property type="evidence" value="ECO:0007669"/>
    <property type="project" value="TreeGrafter"/>
</dbReference>
<proteinExistence type="inferred from homology"/>
<keyword evidence="6 8" id="KW-1133">Transmembrane helix</keyword>
<comment type="similarity">
    <text evidence="3">Belongs to the UbiA prenyltransferase family.</text>
</comment>
<dbReference type="InterPro" id="IPR039653">
    <property type="entry name" value="Prenyltransferase"/>
</dbReference>
<dbReference type="InterPro" id="IPR000537">
    <property type="entry name" value="UbiA_prenyltransferase"/>
</dbReference>
<gene>
    <name evidence="9" type="ORF">A45J_2039</name>
</gene>
<dbReference type="Gene3D" id="1.20.120.1780">
    <property type="entry name" value="UbiA prenyltransferase"/>
    <property type="match status" value="1"/>
</dbReference>
<dbReference type="PANTHER" id="PTHR11048:SF28">
    <property type="entry name" value="4-HYDROXYBENZOATE POLYPRENYLTRANSFERASE, MITOCHONDRIAL"/>
    <property type="match status" value="1"/>
</dbReference>
<keyword evidence="5 8" id="KW-0812">Transmembrane</keyword>
<evidence type="ECO:0000256" key="6">
    <source>
        <dbReference type="ARBA" id="ARBA00022989"/>
    </source>
</evidence>
<comment type="caution">
    <text evidence="9">The sequence shown here is derived from an EMBL/GenBank/DDBJ whole genome shotgun (WGS) entry which is preliminary data.</text>
</comment>
<evidence type="ECO:0000313" key="9">
    <source>
        <dbReference type="EMBL" id="GER94279.1"/>
    </source>
</evidence>
<dbReference type="PANTHER" id="PTHR11048">
    <property type="entry name" value="PRENYLTRANSFERASES"/>
    <property type="match status" value="1"/>
</dbReference>
<evidence type="ECO:0000256" key="4">
    <source>
        <dbReference type="ARBA" id="ARBA00022679"/>
    </source>
</evidence>
<dbReference type="CDD" id="cd13959">
    <property type="entry name" value="PT_UbiA_COQ2"/>
    <property type="match status" value="1"/>
</dbReference>
<feature type="transmembrane region" description="Helical" evidence="8">
    <location>
        <begin position="267"/>
        <end position="288"/>
    </location>
</feature>
<feature type="transmembrane region" description="Helical" evidence="8">
    <location>
        <begin position="88"/>
        <end position="108"/>
    </location>
</feature>
<dbReference type="EMBL" id="BLAB01000001">
    <property type="protein sequence ID" value="GER94279.1"/>
    <property type="molecule type" value="Genomic_DNA"/>
</dbReference>
<keyword evidence="7 8" id="KW-0472">Membrane</keyword>
<protein>
    <submittedName>
        <fullName evidence="9">4-hydroxybenzoate octaprenyltransferase</fullName>
    </submittedName>
</protein>
<evidence type="ECO:0000256" key="3">
    <source>
        <dbReference type="ARBA" id="ARBA00005985"/>
    </source>
</evidence>
<dbReference type="AlphaFoldDB" id="A0A5J4L820"/>
<evidence type="ECO:0000256" key="7">
    <source>
        <dbReference type="ARBA" id="ARBA00023136"/>
    </source>
</evidence>
<dbReference type="GO" id="GO:0005886">
    <property type="term" value="C:plasma membrane"/>
    <property type="evidence" value="ECO:0007669"/>
    <property type="project" value="TreeGrafter"/>
</dbReference>
<dbReference type="GO" id="GO:0016765">
    <property type="term" value="F:transferase activity, transferring alkyl or aryl (other than methyl) groups"/>
    <property type="evidence" value="ECO:0007669"/>
    <property type="project" value="InterPro"/>
</dbReference>
<feature type="transmembrane region" description="Helical" evidence="8">
    <location>
        <begin position="138"/>
        <end position="158"/>
    </location>
</feature>
<evidence type="ECO:0000256" key="1">
    <source>
        <dbReference type="ARBA" id="ARBA00001946"/>
    </source>
</evidence>
<accession>A0A5J4L820</accession>
<organism evidence="9">
    <name type="scientific">hot springs metagenome</name>
    <dbReference type="NCBI Taxonomy" id="433727"/>
    <lineage>
        <taxon>unclassified sequences</taxon>
        <taxon>metagenomes</taxon>
        <taxon>ecological metagenomes</taxon>
    </lineage>
</organism>
<comment type="subcellular location">
    <subcellularLocation>
        <location evidence="2">Membrane</location>
        <topology evidence="2">Multi-pass membrane protein</topology>
    </subcellularLocation>
</comment>
<evidence type="ECO:0000256" key="8">
    <source>
        <dbReference type="SAM" id="Phobius"/>
    </source>
</evidence>
<dbReference type="InterPro" id="IPR044878">
    <property type="entry name" value="UbiA_sf"/>
</dbReference>
<name>A0A5J4L820_9ZZZZ</name>
<evidence type="ECO:0000256" key="2">
    <source>
        <dbReference type="ARBA" id="ARBA00004141"/>
    </source>
</evidence>
<dbReference type="FunFam" id="1.20.120.1780:FF:000001">
    <property type="entry name" value="4-hydroxybenzoate octaprenyltransferase"/>
    <property type="match status" value="1"/>
</dbReference>
<keyword evidence="4 9" id="KW-0808">Transferase</keyword>
<dbReference type="FunFam" id="1.10.357.140:FF:000008">
    <property type="entry name" value="4-hydroxybenzoate octaprenyltransferase"/>
    <property type="match status" value="1"/>
</dbReference>
<dbReference type="Pfam" id="PF01040">
    <property type="entry name" value="UbiA"/>
    <property type="match status" value="1"/>
</dbReference>
<sequence length="289" mass="32242">MGAGNIINRAISYMRMIKISHSVFALPFAFTGAVLAASGIPSMRQVFWIIIAMVGARSGAMGLNRIIDRKVDALNPRTASREIPSGKIRVRDASVFTFISLVLFVFAAYNLNPLCFKLSPLAIAVLSFYSYTKRFTWLSHFVLGIAISAAPLGAWIAIRGTLDWEIIPLSIAVVFWLAGFDVLYALQDVEFDRINGLYSIPQRFGIKRSLILAKIFHFVTWSLLVFNGVIFGLNLLYWIGMFIVAGMLIYEHSLVKPDDLSKLNMAFFNMNGYVSIAVFVFTLTSTLLK</sequence>
<dbReference type="NCBIfam" id="TIGR01475">
    <property type="entry name" value="ubiA_other"/>
    <property type="match status" value="1"/>
</dbReference>